<dbReference type="Proteomes" id="UP000799755">
    <property type="component" value="Unassembled WGS sequence"/>
</dbReference>
<organism evidence="1 2">
    <name type="scientific">Lindgomyces ingoldianus</name>
    <dbReference type="NCBI Taxonomy" id="673940"/>
    <lineage>
        <taxon>Eukaryota</taxon>
        <taxon>Fungi</taxon>
        <taxon>Dikarya</taxon>
        <taxon>Ascomycota</taxon>
        <taxon>Pezizomycotina</taxon>
        <taxon>Dothideomycetes</taxon>
        <taxon>Pleosporomycetidae</taxon>
        <taxon>Pleosporales</taxon>
        <taxon>Lindgomycetaceae</taxon>
        <taxon>Lindgomyces</taxon>
    </lineage>
</organism>
<dbReference type="EMBL" id="MU003521">
    <property type="protein sequence ID" value="KAF2467196.1"/>
    <property type="molecule type" value="Genomic_DNA"/>
</dbReference>
<protein>
    <submittedName>
        <fullName evidence="1">Uncharacterized protein</fullName>
    </submittedName>
</protein>
<name>A0ACB6QM21_9PLEO</name>
<reference evidence="1" key="1">
    <citation type="journal article" date="2020" name="Stud. Mycol.">
        <title>101 Dothideomycetes genomes: a test case for predicting lifestyles and emergence of pathogens.</title>
        <authorList>
            <person name="Haridas S."/>
            <person name="Albert R."/>
            <person name="Binder M."/>
            <person name="Bloem J."/>
            <person name="Labutti K."/>
            <person name="Salamov A."/>
            <person name="Andreopoulos B."/>
            <person name="Baker S."/>
            <person name="Barry K."/>
            <person name="Bills G."/>
            <person name="Bluhm B."/>
            <person name="Cannon C."/>
            <person name="Castanera R."/>
            <person name="Culley D."/>
            <person name="Daum C."/>
            <person name="Ezra D."/>
            <person name="Gonzalez J."/>
            <person name="Henrissat B."/>
            <person name="Kuo A."/>
            <person name="Liang C."/>
            <person name="Lipzen A."/>
            <person name="Lutzoni F."/>
            <person name="Magnuson J."/>
            <person name="Mondo S."/>
            <person name="Nolan M."/>
            <person name="Ohm R."/>
            <person name="Pangilinan J."/>
            <person name="Park H.-J."/>
            <person name="Ramirez L."/>
            <person name="Alfaro M."/>
            <person name="Sun H."/>
            <person name="Tritt A."/>
            <person name="Yoshinaga Y."/>
            <person name="Zwiers L.-H."/>
            <person name="Turgeon B."/>
            <person name="Goodwin S."/>
            <person name="Spatafora J."/>
            <person name="Crous P."/>
            <person name="Grigoriev I."/>
        </authorList>
    </citation>
    <scope>NUCLEOTIDE SEQUENCE</scope>
    <source>
        <strain evidence="1">ATCC 200398</strain>
    </source>
</reference>
<evidence type="ECO:0000313" key="2">
    <source>
        <dbReference type="Proteomes" id="UP000799755"/>
    </source>
</evidence>
<keyword evidence="2" id="KW-1185">Reference proteome</keyword>
<comment type="caution">
    <text evidence="1">The sequence shown here is derived from an EMBL/GenBank/DDBJ whole genome shotgun (WGS) entry which is preliminary data.</text>
</comment>
<evidence type="ECO:0000313" key="1">
    <source>
        <dbReference type="EMBL" id="KAF2467196.1"/>
    </source>
</evidence>
<accession>A0ACB6QM21</accession>
<sequence length="819" mass="89427">MAYYGNLRDTVRVEDDEASLRLALQLHEEMNGDIALPVTKTAPKSFVTIVPHGDDCDADLAYAMQLSAELNGGQASATLQTFEPPNYGPPLDSPGFSSTSNASIRGVAGYEGGKLHPYHDEHRSNSTSTSRTFTTFNEFASHVRTRKCALCNTKLINGQQDIEELFKSWLNGKSAASSRVKCKRCSTSTCVGCNSKPSGKNFPTQTNVQGTQLSWCCSHGRLFLVWVTLCGMDQQYCSEKLREAAKTGTRRVGSSSYSHHDTGIGYGGGRPGEDLAYANSMKPIMYTSGPGHQFLQPKPAQDAGKMKAQNAQQVSDSFIHMVLGFLVELLPSLDRQSSFDMDPPEAVVSMLLNSKILNKAAELLRNDSLEDATKRKDLYQALLNFLRAIGNHHVTASKTMFSERVLRPDTVNLLTLSFGGNPGSGKAKEDTSSSLGDCLRNLNLQSNMMLQGAQLNEKEFRNQEGQDMLWLCRQVSDLSEYLLVNTKAGSGAVSKNQEAENINHCIVEVPDQQIFANYHYAATARAITQSPPGRMKRLITEITTLTTGLPPGIFVKYAASRLDVMKIIIVGPVGTPYENGLFEFDLLCTGNFPFESPKVTFRTTGGGTVCFNPNLYADGKVCLSLLGTWQGEPWRPAQSTILQVLVSIQAMILCDEPYCNEPSNETYRGRPESKAFNKTIEGFTVRYAIMDWLQSAHPVWNDVVASHFKKNAQAILQTVLRWEQHGLGVHPPRGWVGMVGPGQGKARAEVVSTLRPQLEMLLQKFGANPVAGHTASPKALSPSHGGNRHPPGYGSQSPGRGGYGLGSFGGRHGMPGGYY</sequence>
<proteinExistence type="predicted"/>
<gene>
    <name evidence="1" type="ORF">BDR25DRAFT_395341</name>
</gene>